<protein>
    <submittedName>
        <fullName evidence="3">CLUMA_CG019545, isoform A</fullName>
    </submittedName>
</protein>
<dbReference type="InterPro" id="IPR029058">
    <property type="entry name" value="AB_hydrolase_fold"/>
</dbReference>
<dbReference type="PANTHER" id="PTHR48081">
    <property type="entry name" value="AB HYDROLASE SUPERFAMILY PROTEIN C4A8.06C"/>
    <property type="match status" value="1"/>
</dbReference>
<gene>
    <name evidence="3" type="ORF">CLUMA_CG019545</name>
</gene>
<evidence type="ECO:0000313" key="3">
    <source>
        <dbReference type="EMBL" id="CRL06829.1"/>
    </source>
</evidence>
<dbReference type="SUPFAM" id="SSF53474">
    <property type="entry name" value="alpha/beta-Hydrolases"/>
    <property type="match status" value="1"/>
</dbReference>
<dbReference type="STRING" id="568069.A0A1J1J319"/>
<keyword evidence="4" id="KW-1185">Reference proteome</keyword>
<dbReference type="GO" id="GO:0004061">
    <property type="term" value="F:arylformamidase activity"/>
    <property type="evidence" value="ECO:0007669"/>
    <property type="project" value="TreeGrafter"/>
</dbReference>
<evidence type="ECO:0000259" key="2">
    <source>
        <dbReference type="Pfam" id="PF07859"/>
    </source>
</evidence>
<dbReference type="Proteomes" id="UP000183832">
    <property type="component" value="Unassembled WGS sequence"/>
</dbReference>
<dbReference type="InterPro" id="IPR013094">
    <property type="entry name" value="AB_hydrolase_3"/>
</dbReference>
<keyword evidence="1" id="KW-0378">Hydrolase</keyword>
<dbReference type="EMBL" id="CVRI01000067">
    <property type="protein sequence ID" value="CRL06829.1"/>
    <property type="molecule type" value="Genomic_DNA"/>
</dbReference>
<dbReference type="Gene3D" id="3.40.50.1820">
    <property type="entry name" value="alpha/beta hydrolase"/>
    <property type="match status" value="1"/>
</dbReference>
<feature type="domain" description="Alpha/beta hydrolase fold-3" evidence="2">
    <location>
        <begin position="74"/>
        <end position="268"/>
    </location>
</feature>
<sequence>MASRDLEKEYDPREWTTRFGSAKELLDNHVEFGNKVSDGNRYAINCLLNFPYGDSFRQRLDIYGVNLPTDAPIIVYVHGGYWQGMNKHTSSYAVKPYVEHQAKVFVIDHDLCPDVPLTEVIKQFQKAAERIFNYAVEHNSKSVSFIGHLSGAHLITYLFTDEMIKRLGDKFKLIKNIYLISGVYDLSELKNTKVVNRDNLLSITDANVGELSPMKHNFDHLKGHNIVFDAFVGSVESPTLQKQTREFVAHLKLAKLHANFHLMDGLDHFNIVEKLSEINYDITQTIIKNLA</sequence>
<evidence type="ECO:0000313" key="4">
    <source>
        <dbReference type="Proteomes" id="UP000183832"/>
    </source>
</evidence>
<dbReference type="AlphaFoldDB" id="A0A1J1J319"/>
<organism evidence="3 4">
    <name type="scientific">Clunio marinus</name>
    <dbReference type="NCBI Taxonomy" id="568069"/>
    <lineage>
        <taxon>Eukaryota</taxon>
        <taxon>Metazoa</taxon>
        <taxon>Ecdysozoa</taxon>
        <taxon>Arthropoda</taxon>
        <taxon>Hexapoda</taxon>
        <taxon>Insecta</taxon>
        <taxon>Pterygota</taxon>
        <taxon>Neoptera</taxon>
        <taxon>Endopterygota</taxon>
        <taxon>Diptera</taxon>
        <taxon>Nematocera</taxon>
        <taxon>Chironomoidea</taxon>
        <taxon>Chironomidae</taxon>
        <taxon>Clunio</taxon>
    </lineage>
</organism>
<evidence type="ECO:0000256" key="1">
    <source>
        <dbReference type="ARBA" id="ARBA00022801"/>
    </source>
</evidence>
<name>A0A1J1J319_9DIPT</name>
<accession>A0A1J1J319</accession>
<dbReference type="PANTHER" id="PTHR48081:SF33">
    <property type="entry name" value="KYNURENINE FORMAMIDASE"/>
    <property type="match status" value="1"/>
</dbReference>
<reference evidence="3 4" key="1">
    <citation type="submission" date="2015-04" db="EMBL/GenBank/DDBJ databases">
        <authorList>
            <person name="Syromyatnikov M.Y."/>
            <person name="Popov V.N."/>
        </authorList>
    </citation>
    <scope>NUCLEOTIDE SEQUENCE [LARGE SCALE GENOMIC DNA]</scope>
</reference>
<dbReference type="OrthoDB" id="433474at2759"/>
<dbReference type="Pfam" id="PF07859">
    <property type="entry name" value="Abhydrolase_3"/>
    <property type="match status" value="1"/>
</dbReference>
<dbReference type="InterPro" id="IPR050300">
    <property type="entry name" value="GDXG_lipolytic_enzyme"/>
</dbReference>
<proteinExistence type="predicted"/>